<dbReference type="RefSeq" id="WP_006651299.1">
    <property type="nucleotide sequence ID" value="NZ_AOIM01000002.1"/>
</dbReference>
<evidence type="ECO:0000259" key="18">
    <source>
        <dbReference type="PROSITE" id="PS51217"/>
    </source>
</evidence>
<dbReference type="InterPro" id="IPR014017">
    <property type="entry name" value="DNA_helicase_UvrD-like_C"/>
</dbReference>
<dbReference type="InterPro" id="IPR014016">
    <property type="entry name" value="UvrD-like_ATP-bd"/>
</dbReference>
<evidence type="ECO:0000256" key="16">
    <source>
        <dbReference type="SAM" id="MobiDB-lite"/>
    </source>
</evidence>
<evidence type="ECO:0000256" key="2">
    <source>
        <dbReference type="ARBA" id="ARBA00022722"/>
    </source>
</evidence>
<dbReference type="Gene3D" id="1.10.486.10">
    <property type="entry name" value="PCRA, domain 4"/>
    <property type="match status" value="1"/>
</dbReference>
<dbReference type="InterPro" id="IPR011335">
    <property type="entry name" value="Restrct_endonuc-II-like"/>
</dbReference>
<evidence type="ECO:0000259" key="17">
    <source>
        <dbReference type="PROSITE" id="PS51198"/>
    </source>
</evidence>
<evidence type="ECO:0000256" key="6">
    <source>
        <dbReference type="ARBA" id="ARBA00022806"/>
    </source>
</evidence>
<evidence type="ECO:0000256" key="7">
    <source>
        <dbReference type="ARBA" id="ARBA00022839"/>
    </source>
</evidence>
<keyword evidence="20" id="KW-1185">Reference proteome</keyword>
<proteinExistence type="inferred from homology"/>
<feature type="domain" description="UvrD-like helicase ATP-binding" evidence="17">
    <location>
        <begin position="13"/>
        <end position="404"/>
    </location>
</feature>
<dbReference type="Gene3D" id="3.40.50.300">
    <property type="entry name" value="P-loop containing nucleotide triphosphate hydrolases"/>
    <property type="match status" value="4"/>
</dbReference>
<dbReference type="SUPFAM" id="SSF52980">
    <property type="entry name" value="Restriction endonuclease-like"/>
    <property type="match status" value="1"/>
</dbReference>
<keyword evidence="3 15" id="KW-0547">Nucleotide-binding</keyword>
<dbReference type="PROSITE" id="PS51217">
    <property type="entry name" value="UVRD_HELICASE_CTER"/>
    <property type="match status" value="1"/>
</dbReference>
<comment type="catalytic activity">
    <reaction evidence="14">
        <text>ATP + H2O = ADP + phosphate + H(+)</text>
        <dbReference type="Rhea" id="RHEA:13065"/>
        <dbReference type="ChEBI" id="CHEBI:15377"/>
        <dbReference type="ChEBI" id="CHEBI:15378"/>
        <dbReference type="ChEBI" id="CHEBI:30616"/>
        <dbReference type="ChEBI" id="CHEBI:43474"/>
        <dbReference type="ChEBI" id="CHEBI:456216"/>
        <dbReference type="EC" id="5.6.2.4"/>
    </reaction>
</comment>
<dbReference type="Proteomes" id="UP000011519">
    <property type="component" value="Unassembled WGS sequence"/>
</dbReference>
<dbReference type="EC" id="5.6.2.4" evidence="13"/>
<evidence type="ECO:0000256" key="12">
    <source>
        <dbReference type="ARBA" id="ARBA00034617"/>
    </source>
</evidence>
<dbReference type="STRING" id="1227493.C483_00095"/>
<dbReference type="Pfam" id="PF00580">
    <property type="entry name" value="UvrD-helicase"/>
    <property type="match status" value="1"/>
</dbReference>
<evidence type="ECO:0000256" key="15">
    <source>
        <dbReference type="PROSITE-ProRule" id="PRU00560"/>
    </source>
</evidence>
<dbReference type="InterPro" id="IPR013986">
    <property type="entry name" value="DExx_box_DNA_helicase_dom_sf"/>
</dbReference>
<dbReference type="GO" id="GO:0003677">
    <property type="term" value="F:DNA binding"/>
    <property type="evidence" value="ECO:0007669"/>
    <property type="project" value="UniProtKB-KW"/>
</dbReference>
<keyword evidence="7" id="KW-0269">Exonuclease</keyword>
<keyword evidence="2" id="KW-0540">Nuclease</keyword>
<feature type="binding site" evidence="15">
    <location>
        <begin position="34"/>
        <end position="41"/>
    </location>
    <ligand>
        <name>ATP</name>
        <dbReference type="ChEBI" id="CHEBI:30616"/>
    </ligand>
</feature>
<evidence type="ECO:0000313" key="19">
    <source>
        <dbReference type="EMBL" id="ELY96179.1"/>
    </source>
</evidence>
<dbReference type="GO" id="GO:0000725">
    <property type="term" value="P:recombinational repair"/>
    <property type="evidence" value="ECO:0007669"/>
    <property type="project" value="TreeGrafter"/>
</dbReference>
<accession>M0ACA9</accession>
<dbReference type="GO" id="GO:0004527">
    <property type="term" value="F:exonuclease activity"/>
    <property type="evidence" value="ECO:0007669"/>
    <property type="project" value="UniProtKB-KW"/>
</dbReference>
<keyword evidence="11" id="KW-0413">Isomerase</keyword>
<dbReference type="InterPro" id="IPR011604">
    <property type="entry name" value="PDDEXK-like_dom_sf"/>
</dbReference>
<gene>
    <name evidence="19" type="ORF">C483_00095</name>
</gene>
<keyword evidence="9" id="KW-0238">DNA-binding</keyword>
<dbReference type="GO" id="GO:0043138">
    <property type="term" value="F:3'-5' DNA helicase activity"/>
    <property type="evidence" value="ECO:0007669"/>
    <property type="project" value="UniProtKB-EC"/>
</dbReference>
<dbReference type="EMBL" id="AOIM01000002">
    <property type="protein sequence ID" value="ELY96179.1"/>
    <property type="molecule type" value="Genomic_DNA"/>
</dbReference>
<evidence type="ECO:0000256" key="1">
    <source>
        <dbReference type="ARBA" id="ARBA00009922"/>
    </source>
</evidence>
<evidence type="ECO:0000256" key="9">
    <source>
        <dbReference type="ARBA" id="ARBA00023125"/>
    </source>
</evidence>
<dbReference type="Pfam" id="PF13361">
    <property type="entry name" value="UvrD_C"/>
    <property type="match status" value="2"/>
</dbReference>
<comment type="caution">
    <text evidence="19">The sequence shown here is derived from an EMBL/GenBank/DDBJ whole genome shotgun (WGS) entry which is preliminary data.</text>
</comment>
<evidence type="ECO:0000313" key="20">
    <source>
        <dbReference type="Proteomes" id="UP000011519"/>
    </source>
</evidence>
<dbReference type="Gene3D" id="1.10.10.160">
    <property type="match status" value="1"/>
</dbReference>
<dbReference type="PROSITE" id="PS51198">
    <property type="entry name" value="UVRD_HELICASE_ATP_BIND"/>
    <property type="match status" value="1"/>
</dbReference>
<sequence length="956" mass="107674">MTPPTDEAALATPTPNEGQQELISSTDGLYLVDAGAGTGKTFTVTRRYANIVAQDDIEPDDVLLITFTRNAATEMKDRIVASCDYDMRALNDAPIQTFHSLCNDILDQHGFHAPSYLGIDDVITGSTQVLENETIEREYFRGYIGRFSDDHDEYADLLRCLSDPTELLDLINNLASKGIFPTSDDWYRDSRAALEGNFDAFKAAFDEINQPRNGGRKQSKLRSSLGGYGKNKCYLPDAPDRNEVRGEYGSKSVPEDVAERVFTENRDHLIEFIHDVYFEYLEFALGRNYLNFSFLQLFAFVLCCEDDALRESLAFEYVMIDEFQDSSEIQFKLALFLSGTNNFCVVGDWKQSIYSFQYAAVENITDFESRLKRFAGELNDDADRVSFPLEPVTRIELEQNYRSTQSILDFSENALTAPGSSRESIDQESILEQIVSLFSNTDQDHSRIEAIQHADEHEALLTKIQEIVGNDEYAVEEDGELRPPTYGDIAVLTRTRDYGRELLSTAETYKFPIAYEGGIELFRTDQAKLLLAWLRILENGSAANRGWAVVLERAGYTLDEIDYILDHERYPDAMQEFRSELNALETHTAVTRRVFDRYGYDGATPDVILTTIQSLHSSTTMTRGGLIRIIEDGIENGYTQDVQAAAGVDAVTVQTIHSVKGLEHPIVILGNMNSRAFPPSGGSSGTITYSETTGLRQRKCYDDTHGDPHIYDNWRADVLRRCQPTEYDEERRLLYVAMTRAEDHLLFAAGEEPNTFLEKLPVEIDVLEPDVSPVDRDETSRTQFSVDIPASPGPDGYSPHSLMDDSVYEEVSAGRGTDFGSQVHTFAEEYVLGKGVTPDNDDERHVKTFLDELSGELRVEEQAYLPLEVDGEHVTISGIVDLVHVTDDAVEIVDFKTDLSRHAESEYRIQLSVYYHALDEWFRDHAVSASLFYTAEGTRVEIDPLSEAELARLTDS</sequence>
<keyword evidence="10" id="KW-0234">DNA repair</keyword>
<dbReference type="Pfam" id="PF12705">
    <property type="entry name" value="PDDEXK_1"/>
    <property type="match status" value="1"/>
</dbReference>
<evidence type="ECO:0000256" key="14">
    <source>
        <dbReference type="ARBA" id="ARBA00048988"/>
    </source>
</evidence>
<evidence type="ECO:0000256" key="11">
    <source>
        <dbReference type="ARBA" id="ARBA00023235"/>
    </source>
</evidence>
<dbReference type="InterPro" id="IPR000212">
    <property type="entry name" value="DNA_helicase_UvrD/REP"/>
</dbReference>
<organism evidence="19 20">
    <name type="scientific">Natrialba hulunbeirensis JCM 10989</name>
    <dbReference type="NCBI Taxonomy" id="1227493"/>
    <lineage>
        <taxon>Archaea</taxon>
        <taxon>Methanobacteriati</taxon>
        <taxon>Methanobacteriota</taxon>
        <taxon>Stenosarchaea group</taxon>
        <taxon>Halobacteria</taxon>
        <taxon>Halobacteriales</taxon>
        <taxon>Natrialbaceae</taxon>
        <taxon>Natrialba</taxon>
    </lineage>
</organism>
<evidence type="ECO:0000256" key="10">
    <source>
        <dbReference type="ARBA" id="ARBA00023204"/>
    </source>
</evidence>
<feature type="domain" description="UvrD-like helicase C-terminal" evidence="18">
    <location>
        <begin position="412"/>
        <end position="661"/>
    </location>
</feature>
<dbReference type="InterPro" id="IPR027417">
    <property type="entry name" value="P-loop_NTPase"/>
</dbReference>
<dbReference type="SUPFAM" id="SSF52540">
    <property type="entry name" value="P-loop containing nucleoside triphosphate hydrolases"/>
    <property type="match status" value="1"/>
</dbReference>
<dbReference type="InterPro" id="IPR038726">
    <property type="entry name" value="PDDEXK_AddAB-type"/>
</dbReference>
<evidence type="ECO:0000256" key="3">
    <source>
        <dbReference type="ARBA" id="ARBA00022741"/>
    </source>
</evidence>
<dbReference type="PATRIC" id="fig|1227493.4.peg.11"/>
<dbReference type="AlphaFoldDB" id="M0ACA9"/>
<dbReference type="PANTHER" id="PTHR11070">
    <property type="entry name" value="UVRD / RECB / PCRA DNA HELICASE FAMILY MEMBER"/>
    <property type="match status" value="1"/>
</dbReference>
<dbReference type="Gene3D" id="3.90.320.10">
    <property type="match status" value="1"/>
</dbReference>
<comment type="similarity">
    <text evidence="1">Belongs to the helicase family. UvrD subfamily.</text>
</comment>
<feature type="region of interest" description="Disordered" evidence="16">
    <location>
        <begin position="772"/>
        <end position="798"/>
    </location>
</feature>
<dbReference type="PANTHER" id="PTHR11070:SF2">
    <property type="entry name" value="ATP-DEPENDENT DNA HELICASE SRS2"/>
    <property type="match status" value="1"/>
</dbReference>
<name>M0ACA9_9EURY</name>
<evidence type="ECO:0000256" key="13">
    <source>
        <dbReference type="ARBA" id="ARBA00034808"/>
    </source>
</evidence>
<dbReference type="OrthoDB" id="203178at2157"/>
<protein>
    <recommendedName>
        <fullName evidence="13">DNA 3'-5' helicase</fullName>
        <ecNumber evidence="13">5.6.2.4</ecNumber>
    </recommendedName>
</protein>
<evidence type="ECO:0000256" key="5">
    <source>
        <dbReference type="ARBA" id="ARBA00022801"/>
    </source>
</evidence>
<keyword evidence="8 15" id="KW-0067">ATP-binding</keyword>
<keyword evidence="5 15" id="KW-0378">Hydrolase</keyword>
<evidence type="ECO:0000256" key="8">
    <source>
        <dbReference type="ARBA" id="ARBA00022840"/>
    </source>
</evidence>
<keyword evidence="4" id="KW-0227">DNA damage</keyword>
<keyword evidence="6 15" id="KW-0347">Helicase</keyword>
<evidence type="ECO:0000256" key="4">
    <source>
        <dbReference type="ARBA" id="ARBA00022763"/>
    </source>
</evidence>
<comment type="catalytic activity">
    <reaction evidence="12">
        <text>Couples ATP hydrolysis with the unwinding of duplex DNA by translocating in the 3'-5' direction.</text>
        <dbReference type="EC" id="5.6.2.4"/>
    </reaction>
</comment>
<dbReference type="GO" id="GO:0005524">
    <property type="term" value="F:ATP binding"/>
    <property type="evidence" value="ECO:0007669"/>
    <property type="project" value="UniProtKB-UniRule"/>
</dbReference>
<reference evidence="19 20" key="1">
    <citation type="journal article" date="2014" name="PLoS Genet.">
        <title>Phylogenetically driven sequencing of extremely halophilic archaea reveals strategies for static and dynamic osmo-response.</title>
        <authorList>
            <person name="Becker E.A."/>
            <person name="Seitzer P.M."/>
            <person name="Tritt A."/>
            <person name="Larsen D."/>
            <person name="Krusor M."/>
            <person name="Yao A.I."/>
            <person name="Wu D."/>
            <person name="Madern D."/>
            <person name="Eisen J.A."/>
            <person name="Darling A.E."/>
            <person name="Facciotti M.T."/>
        </authorList>
    </citation>
    <scope>NUCLEOTIDE SEQUENCE [LARGE SCALE GENOMIC DNA]</scope>
    <source>
        <strain evidence="19 20">JCM 10989</strain>
    </source>
</reference>